<dbReference type="Gene3D" id="3.40.50.620">
    <property type="entry name" value="HUPs"/>
    <property type="match status" value="1"/>
</dbReference>
<gene>
    <name evidence="9" type="primary">phrB</name>
    <name evidence="9" type="ordered locus">SRM_01280</name>
</gene>
<accession>D5H846</accession>
<keyword evidence="9" id="KW-0456">Lyase</keyword>
<reference evidence="9 10" key="1">
    <citation type="journal article" date="2010" name="ISME J.">
        <title>Fine-scale evolution: genomic, phenotypic and ecological differentiation in two coexisting Salinibacter ruber strains.</title>
        <authorList>
            <person name="Pena A."/>
            <person name="Teeling H."/>
            <person name="Huerta-Cepas J."/>
            <person name="Santos F."/>
            <person name="Yarza P."/>
            <person name="Brito-Echeverria J."/>
            <person name="Lucio M."/>
            <person name="Schmitt-Kopplin P."/>
            <person name="Meseguer I."/>
            <person name="Schenowitz C."/>
            <person name="Dossat C."/>
            <person name="Barbe V."/>
            <person name="Dopazo J."/>
            <person name="Rossello-Mora R."/>
            <person name="Schuler M."/>
            <person name="Glockner F.O."/>
            <person name="Amann R."/>
            <person name="Gabaldon T."/>
            <person name="Anton J."/>
        </authorList>
    </citation>
    <scope>NUCLEOTIDE SEQUENCE [LARGE SCALE GENOMIC DNA]</scope>
    <source>
        <strain evidence="9 10">M8</strain>
    </source>
</reference>
<keyword evidence="4 7" id="KW-0157">Chromophore</keyword>
<dbReference type="EC" id="4.1.99.3" evidence="9"/>
<evidence type="ECO:0000259" key="8">
    <source>
        <dbReference type="PROSITE" id="PS51645"/>
    </source>
</evidence>
<dbReference type="Gene3D" id="1.25.40.80">
    <property type="match status" value="1"/>
</dbReference>
<dbReference type="SUPFAM" id="SSF48173">
    <property type="entry name" value="Cryptochrome/photolyase FAD-binding domain"/>
    <property type="match status" value="1"/>
</dbReference>
<protein>
    <submittedName>
        <fullName evidence="9">Deoxyribodipyrimidine photolyase</fullName>
        <ecNumber evidence="9">4.1.99.3</ecNumber>
    </submittedName>
</protein>
<feature type="site" description="Electron transfer via tryptophanyl radical" evidence="6">
    <location>
        <position position="381"/>
    </location>
</feature>
<dbReference type="PRINTS" id="PR00147">
    <property type="entry name" value="DNAPHOTLYASE"/>
</dbReference>
<evidence type="ECO:0000256" key="5">
    <source>
        <dbReference type="PIRSR" id="PIRSR602081-1"/>
    </source>
</evidence>
<dbReference type="PROSITE" id="PS51645">
    <property type="entry name" value="PHR_CRY_ALPHA_BETA"/>
    <property type="match status" value="1"/>
</dbReference>
<sequence length="494" mass="56620">MSNRIVLGAARLLLPEFCLRRRTPSDARPGTVPDRSLFLFRRDLRLADNTGLARACRASDEVVPAFIFDPRQCDPDNNAFFSEHAFAFLVRSLKELRRRLRERGGRLFVFEGDPAAILSELISAGDISAVHVNRDYTPFARRRDDQLRSVCREEGARFQSSNALLLTEPEEVQPSGGGAYHTFTPFRRRAQSVSTPPPRGKVEGPFCDRALSVETTPLETYDRYPTDDLRAKGGRAEGIEFLEEIETLGAYRDARHQPAKESLTALSAHHKFGTISIRESLYVVKKAFEDYHKLISQFYWRDFYTHLLFHRPEQLTTSLRPIGRHIPWRNERGEFDRWHEGATGVPFVDAGMRELRETGYMHNRVRMVVASFLTKDLLVDWRWGAQHFARTLTDYDPAVNAGNWQWAASVGTDYRLRIYNPYSQAEKHDPEAEYIKRWVPEVRDVDADRLASGTQEDFSDAAPGYPAPIVDRNDAYHRAKDAFREAGRALEEAQ</sequence>
<dbReference type="InterPro" id="IPR006050">
    <property type="entry name" value="DNA_photolyase_N"/>
</dbReference>
<feature type="binding site" evidence="5">
    <location>
        <begin position="394"/>
        <end position="396"/>
    </location>
    <ligand>
        <name>FAD</name>
        <dbReference type="ChEBI" id="CHEBI:57692"/>
    </ligand>
</feature>
<proteinExistence type="inferred from homology"/>
<dbReference type="InterPro" id="IPR036134">
    <property type="entry name" value="Crypto/Photolyase_FAD-like_sf"/>
</dbReference>
<dbReference type="EMBL" id="FP565814">
    <property type="protein sequence ID" value="CBH24201.1"/>
    <property type="molecule type" value="Genomic_DNA"/>
</dbReference>
<dbReference type="Pfam" id="PF03441">
    <property type="entry name" value="FAD_binding_7"/>
    <property type="match status" value="1"/>
</dbReference>
<comment type="cofactor">
    <cofactor evidence="5">
        <name>FAD</name>
        <dbReference type="ChEBI" id="CHEBI:57692"/>
    </cofactor>
    <text evidence="5">Binds 1 FAD per subunit.</text>
</comment>
<feature type="site" description="Electron transfer via tryptophanyl radical" evidence="6">
    <location>
        <position position="404"/>
    </location>
</feature>
<dbReference type="SUPFAM" id="SSF52425">
    <property type="entry name" value="Cryptochrome/photolyase, N-terminal domain"/>
    <property type="match status" value="1"/>
</dbReference>
<evidence type="ECO:0000313" key="10">
    <source>
        <dbReference type="Proteomes" id="UP000000933"/>
    </source>
</evidence>
<organism evidence="9 10">
    <name type="scientific">Salinibacter ruber (strain M8)</name>
    <dbReference type="NCBI Taxonomy" id="761659"/>
    <lineage>
        <taxon>Bacteria</taxon>
        <taxon>Pseudomonadati</taxon>
        <taxon>Rhodothermota</taxon>
        <taxon>Rhodothermia</taxon>
        <taxon>Rhodothermales</taxon>
        <taxon>Salinibacteraceae</taxon>
        <taxon>Salinibacter</taxon>
    </lineage>
</organism>
<evidence type="ECO:0000256" key="4">
    <source>
        <dbReference type="ARBA" id="ARBA00022991"/>
    </source>
</evidence>
<keyword evidence="3 5" id="KW-0274">FAD</keyword>
<evidence type="ECO:0000313" key="9">
    <source>
        <dbReference type="EMBL" id="CBH24201.1"/>
    </source>
</evidence>
<dbReference type="GO" id="GO:0006950">
    <property type="term" value="P:response to stress"/>
    <property type="evidence" value="ECO:0007669"/>
    <property type="project" value="UniProtKB-ARBA"/>
</dbReference>
<dbReference type="Proteomes" id="UP000000933">
    <property type="component" value="Chromosome"/>
</dbReference>
<dbReference type="HOGENOM" id="CLU_010348_2_2_10"/>
<dbReference type="Gene3D" id="1.10.579.10">
    <property type="entry name" value="DNA Cyclobutane Dipyrimidine Photolyase, subunit A, domain 3"/>
    <property type="match status" value="1"/>
</dbReference>
<dbReference type="InterPro" id="IPR014729">
    <property type="entry name" value="Rossmann-like_a/b/a_fold"/>
</dbReference>
<dbReference type="AlphaFoldDB" id="D5H846"/>
<dbReference type="GO" id="GO:0003904">
    <property type="term" value="F:deoxyribodipyrimidine photo-lyase activity"/>
    <property type="evidence" value="ECO:0007669"/>
    <property type="project" value="UniProtKB-EC"/>
</dbReference>
<feature type="domain" description="Photolyase/cryptochrome alpha/beta" evidence="8">
    <location>
        <begin position="34"/>
        <end position="166"/>
    </location>
</feature>
<dbReference type="KEGG" id="srm:SRM_01280"/>
<dbReference type="InterPro" id="IPR002081">
    <property type="entry name" value="Cryptochrome/DNA_photolyase_1"/>
</dbReference>
<dbReference type="PANTHER" id="PTHR11455:SF9">
    <property type="entry name" value="CRYPTOCHROME CIRCADIAN CLOCK 5 ISOFORM X1"/>
    <property type="match status" value="1"/>
</dbReference>
<feature type="binding site" evidence="5">
    <location>
        <begin position="297"/>
        <end position="304"/>
    </location>
    <ligand>
        <name>FAD</name>
        <dbReference type="ChEBI" id="CHEBI:57692"/>
    </ligand>
</feature>
<dbReference type="InterPro" id="IPR036155">
    <property type="entry name" value="Crypto/Photolyase_N_sf"/>
</dbReference>
<dbReference type="Pfam" id="PF00875">
    <property type="entry name" value="DNA_photolyase"/>
    <property type="match status" value="1"/>
</dbReference>
<name>D5H846_SALRM</name>
<dbReference type="PATRIC" id="fig|761659.10.peg.1409"/>
<dbReference type="PROSITE" id="PS00691">
    <property type="entry name" value="DNA_PHOTOLYASES_1_2"/>
    <property type="match status" value="1"/>
</dbReference>
<dbReference type="GO" id="GO:0006139">
    <property type="term" value="P:nucleobase-containing compound metabolic process"/>
    <property type="evidence" value="ECO:0007669"/>
    <property type="project" value="UniProtKB-ARBA"/>
</dbReference>
<dbReference type="PANTHER" id="PTHR11455">
    <property type="entry name" value="CRYPTOCHROME"/>
    <property type="match status" value="1"/>
</dbReference>
<reference evidence="10" key="2">
    <citation type="submission" date="2010-04" db="EMBL/GenBank/DDBJ databases">
        <title>Genome sequence of Salinibacter ruber M8.</title>
        <authorList>
            <consortium name="Genoscope"/>
        </authorList>
    </citation>
    <scope>NUCLEOTIDE SEQUENCE [LARGE SCALE GENOMIC DNA]</scope>
    <source>
        <strain evidence="10">M8</strain>
    </source>
</reference>
<evidence type="ECO:0000256" key="1">
    <source>
        <dbReference type="ARBA" id="ARBA00001932"/>
    </source>
</evidence>
<dbReference type="GO" id="GO:0071949">
    <property type="term" value="F:FAD binding"/>
    <property type="evidence" value="ECO:0007669"/>
    <property type="project" value="TreeGrafter"/>
</dbReference>
<evidence type="ECO:0000256" key="7">
    <source>
        <dbReference type="RuleBase" id="RU004182"/>
    </source>
</evidence>
<comment type="cofactor">
    <cofactor evidence="1">
        <name>(6R)-5,10-methylene-5,6,7,8-tetrahydrofolate</name>
        <dbReference type="ChEBI" id="CHEBI:15636"/>
    </cofactor>
</comment>
<evidence type="ECO:0000256" key="2">
    <source>
        <dbReference type="ARBA" id="ARBA00022630"/>
    </source>
</evidence>
<dbReference type="InterPro" id="IPR018394">
    <property type="entry name" value="DNA_photolyase_1_CS_C"/>
</dbReference>
<comment type="similarity">
    <text evidence="7">Belongs to the DNA photolyase family.</text>
</comment>
<evidence type="ECO:0000256" key="6">
    <source>
        <dbReference type="PIRSR" id="PIRSR602081-2"/>
    </source>
</evidence>
<dbReference type="InterPro" id="IPR005101">
    <property type="entry name" value="Cryptochr/Photolyase_FAD-bd"/>
</dbReference>
<evidence type="ECO:0000256" key="3">
    <source>
        <dbReference type="ARBA" id="ARBA00022827"/>
    </source>
</evidence>
<keyword evidence="2 5" id="KW-0285">Flavoprotein</keyword>
<feature type="site" description="Electron transfer via tryptophanyl radical" evidence="6">
    <location>
        <position position="328"/>
    </location>
</feature>
<dbReference type="GO" id="GO:0003677">
    <property type="term" value="F:DNA binding"/>
    <property type="evidence" value="ECO:0007669"/>
    <property type="project" value="TreeGrafter"/>
</dbReference>
<feature type="binding site" evidence="5">
    <location>
        <position position="251"/>
    </location>
    <ligand>
        <name>FAD</name>
        <dbReference type="ChEBI" id="CHEBI:57692"/>
    </ligand>
</feature>